<proteinExistence type="predicted"/>
<accession>A0A382BS81</accession>
<dbReference type="EMBL" id="UINC01031065">
    <property type="protein sequence ID" value="SVB16514.1"/>
    <property type="molecule type" value="Genomic_DNA"/>
</dbReference>
<name>A0A382BS81_9ZZZZ</name>
<evidence type="ECO:0008006" key="2">
    <source>
        <dbReference type="Google" id="ProtNLM"/>
    </source>
</evidence>
<dbReference type="PROSITE" id="PS51257">
    <property type="entry name" value="PROKAR_LIPOPROTEIN"/>
    <property type="match status" value="1"/>
</dbReference>
<sequence>MKKLIPAILVVTVLTISCNNTSDSTDGKYIQWSGENEVANAMVGKGIFHFLNIEREKAYSFFAGSLEVDSTLFASHVVLAWLTPNGEADEMHKSKARELVKGKNENSNLMVSLLDINLPAGKERRAKRHEIWSKMHEIEP</sequence>
<feature type="non-terminal residue" evidence="1">
    <location>
        <position position="140"/>
    </location>
</feature>
<reference evidence="1" key="1">
    <citation type="submission" date="2018-05" db="EMBL/GenBank/DDBJ databases">
        <authorList>
            <person name="Lanie J.A."/>
            <person name="Ng W.-L."/>
            <person name="Kazmierczak K.M."/>
            <person name="Andrzejewski T.M."/>
            <person name="Davidsen T.M."/>
            <person name="Wayne K.J."/>
            <person name="Tettelin H."/>
            <person name="Glass J.I."/>
            <person name="Rusch D."/>
            <person name="Podicherti R."/>
            <person name="Tsui H.-C.T."/>
            <person name="Winkler M.E."/>
        </authorList>
    </citation>
    <scope>NUCLEOTIDE SEQUENCE</scope>
</reference>
<dbReference type="AlphaFoldDB" id="A0A382BS81"/>
<gene>
    <name evidence="1" type="ORF">METZ01_LOCUS169368</name>
</gene>
<organism evidence="1">
    <name type="scientific">marine metagenome</name>
    <dbReference type="NCBI Taxonomy" id="408172"/>
    <lineage>
        <taxon>unclassified sequences</taxon>
        <taxon>metagenomes</taxon>
        <taxon>ecological metagenomes</taxon>
    </lineage>
</organism>
<protein>
    <recommendedName>
        <fullName evidence="2">Lipoprotein</fullName>
    </recommendedName>
</protein>
<evidence type="ECO:0000313" key="1">
    <source>
        <dbReference type="EMBL" id="SVB16514.1"/>
    </source>
</evidence>